<keyword evidence="2" id="KW-0812">Transmembrane</keyword>
<evidence type="ECO:0000313" key="4">
    <source>
        <dbReference type="Proteomes" id="UP000689967"/>
    </source>
</evidence>
<evidence type="ECO:0000313" key="3">
    <source>
        <dbReference type="EMBL" id="MBU8543263.1"/>
    </source>
</evidence>
<dbReference type="InterPro" id="IPR021330">
    <property type="entry name" value="DUF2939"/>
</dbReference>
<feature type="compositionally biased region" description="Pro residues" evidence="1">
    <location>
        <begin position="25"/>
        <end position="40"/>
    </location>
</feature>
<feature type="region of interest" description="Disordered" evidence="1">
    <location>
        <begin position="21"/>
        <end position="54"/>
    </location>
</feature>
<proteinExistence type="predicted"/>
<organism evidence="3 4">
    <name type="scientific">Falsiroseomonas oleicola</name>
    <dbReference type="NCBI Taxonomy" id="2801474"/>
    <lineage>
        <taxon>Bacteria</taxon>
        <taxon>Pseudomonadati</taxon>
        <taxon>Pseudomonadota</taxon>
        <taxon>Alphaproteobacteria</taxon>
        <taxon>Acetobacterales</taxon>
        <taxon>Roseomonadaceae</taxon>
        <taxon>Falsiroseomonas</taxon>
    </lineage>
</organism>
<comment type="caution">
    <text evidence="3">The sequence shown here is derived from an EMBL/GenBank/DDBJ whole genome shotgun (WGS) entry which is preliminary data.</text>
</comment>
<protein>
    <submittedName>
        <fullName evidence="3">DUF2939 domain-containing protein</fullName>
    </submittedName>
</protein>
<reference evidence="3 4" key="1">
    <citation type="submission" date="2021-01" db="EMBL/GenBank/DDBJ databases">
        <title>Roseomonas sp. nov, a bacterium isolated from an oil production mixture in Yumen Oilfield.</title>
        <authorList>
            <person name="Wu D."/>
        </authorList>
    </citation>
    <scope>NUCLEOTIDE SEQUENCE [LARGE SCALE GENOMIC DNA]</scope>
    <source>
        <strain evidence="3 4">ROY-5-3</strain>
    </source>
</reference>
<keyword evidence="2" id="KW-0472">Membrane</keyword>
<feature type="transmembrane region" description="Helical" evidence="2">
    <location>
        <begin position="61"/>
        <end position="79"/>
    </location>
</feature>
<dbReference type="Pfam" id="PF11159">
    <property type="entry name" value="DUF2939"/>
    <property type="match status" value="1"/>
</dbReference>
<evidence type="ECO:0000256" key="2">
    <source>
        <dbReference type="SAM" id="Phobius"/>
    </source>
</evidence>
<sequence>MSARQSSAMADWDEVWAEYDRRNPPALPATPSPTPLPPRPSFDAAPNPTARPSLRGRSARTILALLPVLIVAWFSAPYVTAWQLVHAIDGRDHAEMARHVDAPALQATMRQALEASQGEGHGPDARAFLRAMTAEMTEAWAAPTALAEVARARGIRPGAAGEALRSTLPTGLTRFEMPLGGGVAPMALRIELTGEGLAPRWQVTGVRLEDRPRVPPAPPVRFTGLR</sequence>
<name>A0ABS6H677_9PROT</name>
<keyword evidence="4" id="KW-1185">Reference proteome</keyword>
<evidence type="ECO:0000256" key="1">
    <source>
        <dbReference type="SAM" id="MobiDB-lite"/>
    </source>
</evidence>
<dbReference type="EMBL" id="JAERQM010000001">
    <property type="protein sequence ID" value="MBU8543263.1"/>
    <property type="molecule type" value="Genomic_DNA"/>
</dbReference>
<gene>
    <name evidence="3" type="ORF">JJQ90_06075</name>
</gene>
<accession>A0ABS6H677</accession>
<dbReference type="Proteomes" id="UP000689967">
    <property type="component" value="Unassembled WGS sequence"/>
</dbReference>
<keyword evidence="2" id="KW-1133">Transmembrane helix</keyword>